<proteinExistence type="predicted"/>
<dbReference type="EMBL" id="JAALLS010000005">
    <property type="protein sequence ID" value="NGP87795.1"/>
    <property type="molecule type" value="Genomic_DNA"/>
</dbReference>
<dbReference type="AlphaFoldDB" id="A0A6M1T3J7"/>
<evidence type="ECO:0000313" key="2">
    <source>
        <dbReference type="Proteomes" id="UP000479132"/>
    </source>
</evidence>
<accession>A0A6M1T3J7</accession>
<protein>
    <submittedName>
        <fullName evidence="1">Uncharacterized protein</fullName>
    </submittedName>
</protein>
<comment type="caution">
    <text evidence="1">The sequence shown here is derived from an EMBL/GenBank/DDBJ whole genome shotgun (WGS) entry which is preliminary data.</text>
</comment>
<evidence type="ECO:0000313" key="1">
    <source>
        <dbReference type="EMBL" id="NGP87795.1"/>
    </source>
</evidence>
<gene>
    <name evidence="1" type="ORF">G3569_05485</name>
</gene>
<reference evidence="1 2" key="1">
    <citation type="submission" date="2020-02" db="EMBL/GenBank/DDBJ databases">
        <title>Aliifodinibius halophilus 2W32, complete genome.</title>
        <authorList>
            <person name="Li Y."/>
            <person name="Wu S."/>
        </authorList>
    </citation>
    <scope>NUCLEOTIDE SEQUENCE [LARGE SCALE GENOMIC DNA]</scope>
    <source>
        <strain evidence="1 2">2W32</strain>
    </source>
</reference>
<organism evidence="1 2">
    <name type="scientific">Fodinibius halophilus</name>
    <dbReference type="NCBI Taxonomy" id="1736908"/>
    <lineage>
        <taxon>Bacteria</taxon>
        <taxon>Pseudomonadati</taxon>
        <taxon>Balneolota</taxon>
        <taxon>Balneolia</taxon>
        <taxon>Balneolales</taxon>
        <taxon>Balneolaceae</taxon>
        <taxon>Fodinibius</taxon>
    </lineage>
</organism>
<name>A0A6M1T3J7_9BACT</name>
<dbReference type="RefSeq" id="WP_165266874.1">
    <property type="nucleotide sequence ID" value="NZ_JAALLS010000005.1"/>
</dbReference>
<dbReference type="Proteomes" id="UP000479132">
    <property type="component" value="Unassembled WGS sequence"/>
</dbReference>
<sequence>MPRSMEVRLRVTKKKNIVIANHPPAPPSVPIVSSITAIATRGIFSCSTNVCHRERSVAISLT</sequence>
<keyword evidence="2" id="KW-1185">Reference proteome</keyword>